<reference evidence="1" key="1">
    <citation type="submission" date="2021-01" db="EMBL/GenBank/DDBJ databases">
        <title>Genome sequence of Phenylobacterium sp. 20VBR1 isolated from a valley glaceir, Ny-Alesund, Svalbard.</title>
        <authorList>
            <person name="Thomas F.A."/>
            <person name="Krishnan K.P."/>
            <person name="Sinha R.K."/>
        </authorList>
    </citation>
    <scope>NUCLEOTIDE SEQUENCE</scope>
    <source>
        <strain evidence="1">20VBR1</strain>
    </source>
</reference>
<protein>
    <submittedName>
        <fullName evidence="1">Uncharacterized protein</fullName>
    </submittedName>
</protein>
<proteinExistence type="predicted"/>
<dbReference type="EMBL" id="CP068570">
    <property type="protein sequence ID" value="QQZ50441.1"/>
    <property type="molecule type" value="Genomic_DNA"/>
</dbReference>
<gene>
    <name evidence="1" type="ORF">JKL49_02025</name>
</gene>
<organism evidence="1">
    <name type="scientific">Phenylobacterium glaciei</name>
    <dbReference type="NCBI Taxonomy" id="2803784"/>
    <lineage>
        <taxon>Bacteria</taxon>
        <taxon>Pseudomonadati</taxon>
        <taxon>Pseudomonadota</taxon>
        <taxon>Alphaproteobacteria</taxon>
        <taxon>Caulobacterales</taxon>
        <taxon>Caulobacteraceae</taxon>
        <taxon>Phenylobacterium</taxon>
    </lineage>
</organism>
<evidence type="ECO:0000313" key="1">
    <source>
        <dbReference type="EMBL" id="QQZ50441.1"/>
    </source>
</evidence>
<accession>A0A974P378</accession>
<dbReference type="AlphaFoldDB" id="A0A974P378"/>
<name>A0A974P378_9CAUL</name>
<sequence>MSAEIDQRLADLAARLKASPGEGSDRAHRLRLAALIADRDEMARVLAAPKVKPTVPPGMPIGDDGEY</sequence>